<dbReference type="InterPro" id="IPR046824">
    <property type="entry name" value="Mss51-like_C"/>
</dbReference>
<name>A0AAD6V0G7_9AGAR</name>
<dbReference type="PANTHER" id="PTHR28069">
    <property type="entry name" value="GH20023P"/>
    <property type="match status" value="1"/>
</dbReference>
<dbReference type="GO" id="GO:0008270">
    <property type="term" value="F:zinc ion binding"/>
    <property type="evidence" value="ECO:0007669"/>
    <property type="project" value="UniProtKB-KW"/>
</dbReference>
<feature type="domain" description="MYND-type" evidence="5">
    <location>
        <begin position="13"/>
        <end position="52"/>
    </location>
</feature>
<dbReference type="AlphaFoldDB" id="A0AAD6V0G7"/>
<keyword evidence="1" id="KW-0479">Metal-binding</keyword>
<evidence type="ECO:0000256" key="3">
    <source>
        <dbReference type="ARBA" id="ARBA00022833"/>
    </source>
</evidence>
<dbReference type="SUPFAM" id="SSF144232">
    <property type="entry name" value="HIT/MYND zinc finger-like"/>
    <property type="match status" value="1"/>
</dbReference>
<reference evidence="6" key="1">
    <citation type="submission" date="2023-03" db="EMBL/GenBank/DDBJ databases">
        <title>Massive genome expansion in bonnet fungi (Mycena s.s.) driven by repeated elements and novel gene families across ecological guilds.</title>
        <authorList>
            <consortium name="Lawrence Berkeley National Laboratory"/>
            <person name="Harder C.B."/>
            <person name="Miyauchi S."/>
            <person name="Viragh M."/>
            <person name="Kuo A."/>
            <person name="Thoen E."/>
            <person name="Andreopoulos B."/>
            <person name="Lu D."/>
            <person name="Skrede I."/>
            <person name="Drula E."/>
            <person name="Henrissat B."/>
            <person name="Morin E."/>
            <person name="Kohler A."/>
            <person name="Barry K."/>
            <person name="LaButti K."/>
            <person name="Morin E."/>
            <person name="Salamov A."/>
            <person name="Lipzen A."/>
            <person name="Mereny Z."/>
            <person name="Hegedus B."/>
            <person name="Baldrian P."/>
            <person name="Stursova M."/>
            <person name="Weitz H."/>
            <person name="Taylor A."/>
            <person name="Grigoriev I.V."/>
            <person name="Nagy L.G."/>
            <person name="Martin F."/>
            <person name="Kauserud H."/>
        </authorList>
    </citation>
    <scope>NUCLEOTIDE SEQUENCE</scope>
    <source>
        <strain evidence="6">9144</strain>
    </source>
</reference>
<dbReference type="Pfam" id="PF20179">
    <property type="entry name" value="MSS51_C"/>
    <property type="match status" value="1"/>
</dbReference>
<evidence type="ECO:0000256" key="1">
    <source>
        <dbReference type="ARBA" id="ARBA00022723"/>
    </source>
</evidence>
<dbReference type="PROSITE" id="PS50865">
    <property type="entry name" value="ZF_MYND_2"/>
    <property type="match status" value="1"/>
</dbReference>
<sequence>MEPTLPARIGQACYKCFKEEDAALSKCSSCKRVVYCSTACQSTDWPTHKGICKILKAARHPEFGAGYAGLWDASKDENRGSRIALDYSRKLLSFASRQSGVLPLRKADEYLITHEPKCLACARPAHVRALTPCPECKTVFYCSPGHWNAVHAAHVSSRDGEPSQCVTNRDIRAHEIFRSTDAGKQLAVRPWVPSRIAKKWVPLASKGSVSQWEEAFGDELRKEFNLTDEAPVERYLWSMSEPMSMPMTILYALQELNDTDAWTRSETLVIHVVGSYEMEVCQADVFEELLHRIPQVKHLKIMFCGPELMAPNIVQLVQVTKTFGANQCCAECRRRDRTRHHMYTPEFYHDFVVRQGSRFKNPDLAIAFNSGASEESMATWPATFNCLITRKIPTAFTAYNRTEADQEATLLRKAGAALRPSLTERRNPWASLIAKPEPARVLGFFHESGWLVGGFR</sequence>
<evidence type="ECO:0000313" key="6">
    <source>
        <dbReference type="EMBL" id="KAJ7196679.1"/>
    </source>
</evidence>
<evidence type="ECO:0000256" key="4">
    <source>
        <dbReference type="PROSITE-ProRule" id="PRU00134"/>
    </source>
</evidence>
<keyword evidence="2 4" id="KW-0863">Zinc-finger</keyword>
<dbReference type="PANTHER" id="PTHR28069:SF1">
    <property type="entry name" value="PROTEIN MSS51, MITOCHONDRIAL"/>
    <property type="match status" value="1"/>
</dbReference>
<accession>A0AAD6V0G7</accession>
<keyword evidence="7" id="KW-1185">Reference proteome</keyword>
<protein>
    <recommendedName>
        <fullName evidence="5">MYND-type domain-containing protein</fullName>
    </recommendedName>
</protein>
<dbReference type="Proteomes" id="UP001219525">
    <property type="component" value="Unassembled WGS sequence"/>
</dbReference>
<dbReference type="PROSITE" id="PS01360">
    <property type="entry name" value="ZF_MYND_1"/>
    <property type="match status" value="1"/>
</dbReference>
<evidence type="ECO:0000313" key="7">
    <source>
        <dbReference type="Proteomes" id="UP001219525"/>
    </source>
</evidence>
<dbReference type="Pfam" id="PF01753">
    <property type="entry name" value="zf-MYND"/>
    <property type="match status" value="1"/>
</dbReference>
<comment type="caution">
    <text evidence="6">The sequence shown here is derived from an EMBL/GenBank/DDBJ whole genome shotgun (WGS) entry which is preliminary data.</text>
</comment>
<dbReference type="InterPro" id="IPR002893">
    <property type="entry name" value="Znf_MYND"/>
</dbReference>
<keyword evidence="3" id="KW-0862">Zinc</keyword>
<proteinExistence type="predicted"/>
<dbReference type="Gene3D" id="6.10.140.2220">
    <property type="match status" value="1"/>
</dbReference>
<dbReference type="EMBL" id="JARJCW010000082">
    <property type="protein sequence ID" value="KAJ7196679.1"/>
    <property type="molecule type" value="Genomic_DNA"/>
</dbReference>
<evidence type="ECO:0000259" key="5">
    <source>
        <dbReference type="PROSITE" id="PS50865"/>
    </source>
</evidence>
<organism evidence="6 7">
    <name type="scientific">Mycena pura</name>
    <dbReference type="NCBI Taxonomy" id="153505"/>
    <lineage>
        <taxon>Eukaryota</taxon>
        <taxon>Fungi</taxon>
        <taxon>Dikarya</taxon>
        <taxon>Basidiomycota</taxon>
        <taxon>Agaricomycotina</taxon>
        <taxon>Agaricomycetes</taxon>
        <taxon>Agaricomycetidae</taxon>
        <taxon>Agaricales</taxon>
        <taxon>Marasmiineae</taxon>
        <taxon>Mycenaceae</taxon>
        <taxon>Mycena</taxon>
    </lineage>
</organism>
<gene>
    <name evidence="6" type="ORF">GGX14DRAFT_504711</name>
</gene>
<evidence type="ECO:0000256" key="2">
    <source>
        <dbReference type="ARBA" id="ARBA00022771"/>
    </source>
</evidence>